<sequence length="223" mass="26184">MSQKQKIEQFMEITSATKDNAKTFLVKNNWHLQNAVNSFFRNPNNKKLDLKEINEFFEKYKDDLGLDPSDVVLVALAWHMKCKNMCEFTRDGFAEGCKELGVVNIEQLKDKIPQLREELENETTGKQIYQFTFVFGKNEGQKNLSWIYLILGYETAIAFWHLLIGSKFKHMDAWLEFLEAISKDTWNLFWDFVFTSADDFADHDSEGAWPVLIDNFVEYYKGK</sequence>
<dbReference type="GO" id="GO:0032182">
    <property type="term" value="F:ubiquitin-like protein binding"/>
    <property type="evidence" value="ECO:0007669"/>
    <property type="project" value="TreeGrafter"/>
</dbReference>
<dbReference type="InterPro" id="IPR042460">
    <property type="entry name" value="DCN1-like_PONY"/>
</dbReference>
<dbReference type="Gene3D" id="1.10.238.200">
    <property type="entry name" value="Cullin, PONY binding domain"/>
    <property type="match status" value="1"/>
</dbReference>
<dbReference type="SUPFAM" id="SSF46934">
    <property type="entry name" value="UBA-like"/>
    <property type="match status" value="1"/>
</dbReference>
<proteinExistence type="predicted"/>
<keyword evidence="3" id="KW-0472">Membrane</keyword>
<evidence type="ECO:0000256" key="2">
    <source>
        <dbReference type="RuleBase" id="RU410713"/>
    </source>
</evidence>
<organism evidence="5 6">
    <name type="scientific">Boothiomyces macroporosus</name>
    <dbReference type="NCBI Taxonomy" id="261099"/>
    <lineage>
        <taxon>Eukaryota</taxon>
        <taxon>Fungi</taxon>
        <taxon>Fungi incertae sedis</taxon>
        <taxon>Chytridiomycota</taxon>
        <taxon>Chytridiomycota incertae sedis</taxon>
        <taxon>Chytridiomycetes</taxon>
        <taxon>Rhizophydiales</taxon>
        <taxon>Terramycetaceae</taxon>
        <taxon>Boothiomyces</taxon>
    </lineage>
</organism>
<evidence type="ECO:0000256" key="1">
    <source>
        <dbReference type="ARBA" id="ARBA00022786"/>
    </source>
</evidence>
<dbReference type="GO" id="GO:0031624">
    <property type="term" value="F:ubiquitin conjugating enzyme binding"/>
    <property type="evidence" value="ECO:0007669"/>
    <property type="project" value="TreeGrafter"/>
</dbReference>
<dbReference type="Proteomes" id="UP001210925">
    <property type="component" value="Unassembled WGS sequence"/>
</dbReference>
<dbReference type="GO" id="GO:0097602">
    <property type="term" value="F:cullin family protein binding"/>
    <property type="evidence" value="ECO:0007669"/>
    <property type="project" value="TreeGrafter"/>
</dbReference>
<evidence type="ECO:0000313" key="5">
    <source>
        <dbReference type="EMBL" id="KAJ3255621.1"/>
    </source>
</evidence>
<dbReference type="Pfam" id="PF03556">
    <property type="entry name" value="Cullin_binding"/>
    <property type="match status" value="1"/>
</dbReference>
<keyword evidence="3" id="KW-1133">Transmembrane helix</keyword>
<dbReference type="InterPro" id="IPR005176">
    <property type="entry name" value="PONY_dom"/>
</dbReference>
<evidence type="ECO:0000259" key="4">
    <source>
        <dbReference type="PROSITE" id="PS51229"/>
    </source>
</evidence>
<dbReference type="GO" id="GO:0000151">
    <property type="term" value="C:ubiquitin ligase complex"/>
    <property type="evidence" value="ECO:0007669"/>
    <property type="project" value="TreeGrafter"/>
</dbReference>
<keyword evidence="6" id="KW-1185">Reference proteome</keyword>
<dbReference type="PROSITE" id="PS51229">
    <property type="entry name" value="DCUN1"/>
    <property type="match status" value="1"/>
</dbReference>
<protein>
    <recommendedName>
        <fullName evidence="2">Defective in cullin neddylation protein</fullName>
    </recommendedName>
</protein>
<name>A0AAD5UDX7_9FUNG</name>
<dbReference type="EMBL" id="JADGKB010000063">
    <property type="protein sequence ID" value="KAJ3255621.1"/>
    <property type="molecule type" value="Genomic_DNA"/>
</dbReference>
<feature type="domain" description="DCUN1" evidence="4">
    <location>
        <begin position="31"/>
        <end position="221"/>
    </location>
</feature>
<evidence type="ECO:0000256" key="3">
    <source>
        <dbReference type="SAM" id="Phobius"/>
    </source>
</evidence>
<dbReference type="PANTHER" id="PTHR12281">
    <property type="entry name" value="RP42 RELATED"/>
    <property type="match status" value="1"/>
</dbReference>
<dbReference type="AlphaFoldDB" id="A0AAD5UDX7"/>
<keyword evidence="1" id="KW-0833">Ubl conjugation pathway</keyword>
<comment type="function">
    <text evidence="2">Neddylation of cullins play an essential role in the regulation of SCF-type complexes activity.</text>
</comment>
<feature type="transmembrane region" description="Helical" evidence="3">
    <location>
        <begin position="146"/>
        <end position="164"/>
    </location>
</feature>
<dbReference type="Gene3D" id="1.10.238.10">
    <property type="entry name" value="EF-hand"/>
    <property type="match status" value="1"/>
</dbReference>
<gene>
    <name evidence="5" type="primary">DCUN1D1</name>
    <name evidence="5" type="ORF">HK103_006146</name>
</gene>
<evidence type="ECO:0000313" key="6">
    <source>
        <dbReference type="Proteomes" id="UP001210925"/>
    </source>
</evidence>
<dbReference type="InterPro" id="IPR009060">
    <property type="entry name" value="UBA-like_sf"/>
</dbReference>
<dbReference type="PANTHER" id="PTHR12281:SF31">
    <property type="entry name" value="DCN1-LIKE PROTEIN 3"/>
    <property type="match status" value="1"/>
</dbReference>
<comment type="caution">
    <text evidence="5">The sequence shown here is derived from an EMBL/GenBank/DDBJ whole genome shotgun (WGS) entry which is preliminary data.</text>
</comment>
<dbReference type="Gene3D" id="1.10.8.10">
    <property type="entry name" value="DNA helicase RuvA subunit, C-terminal domain"/>
    <property type="match status" value="1"/>
</dbReference>
<dbReference type="GO" id="GO:0045116">
    <property type="term" value="P:protein neddylation"/>
    <property type="evidence" value="ECO:0007669"/>
    <property type="project" value="TreeGrafter"/>
</dbReference>
<keyword evidence="3" id="KW-0812">Transmembrane</keyword>
<accession>A0AAD5UDX7</accession>
<dbReference type="InterPro" id="IPR014764">
    <property type="entry name" value="DCN-prot"/>
</dbReference>
<reference evidence="5" key="1">
    <citation type="submission" date="2020-05" db="EMBL/GenBank/DDBJ databases">
        <title>Phylogenomic resolution of chytrid fungi.</title>
        <authorList>
            <person name="Stajich J.E."/>
            <person name="Amses K."/>
            <person name="Simmons R."/>
            <person name="Seto K."/>
            <person name="Myers J."/>
            <person name="Bonds A."/>
            <person name="Quandt C.A."/>
            <person name="Barry K."/>
            <person name="Liu P."/>
            <person name="Grigoriev I."/>
            <person name="Longcore J.E."/>
            <person name="James T.Y."/>
        </authorList>
    </citation>
    <scope>NUCLEOTIDE SEQUENCE</scope>
    <source>
        <strain evidence="5">PLAUS21</strain>
    </source>
</reference>
<dbReference type="Pfam" id="PF14555">
    <property type="entry name" value="UBA_4"/>
    <property type="match status" value="1"/>
</dbReference>